<dbReference type="GO" id="GO:0004565">
    <property type="term" value="F:beta-galactosidase activity"/>
    <property type="evidence" value="ECO:0007669"/>
    <property type="project" value="UniProtKB-EC"/>
</dbReference>
<dbReference type="InterPro" id="IPR006104">
    <property type="entry name" value="Glyco_hydro_2_N"/>
</dbReference>
<dbReference type="SUPFAM" id="SSF49785">
    <property type="entry name" value="Galactose-binding domain-like"/>
    <property type="match status" value="1"/>
</dbReference>
<reference evidence="8 9" key="1">
    <citation type="submission" date="2017-11" db="EMBL/GenBank/DDBJ databases">
        <title>Evolution of Phototrophy in the Chloroflexi Phylum Driven by Horizontal Gene Transfer.</title>
        <authorList>
            <person name="Ward L.M."/>
            <person name="Hemp J."/>
            <person name="Shih P.M."/>
            <person name="Mcglynn S.E."/>
            <person name="Fischer W."/>
        </authorList>
    </citation>
    <scope>NUCLEOTIDE SEQUENCE [LARGE SCALE GENOMIC DNA]</scope>
    <source>
        <strain evidence="8">JP3_7</strain>
    </source>
</reference>
<comment type="similarity">
    <text evidence="2">Belongs to the glycosyl hydrolase 2 family.</text>
</comment>
<feature type="domain" description="Glycoside hydrolase family 2 immunoglobulin-like beta-sandwich" evidence="6">
    <location>
        <begin position="45"/>
        <end position="155"/>
    </location>
</feature>
<comment type="catalytic activity">
    <reaction evidence="1">
        <text>Hydrolysis of terminal non-reducing beta-D-galactose residues in beta-D-galactosides.</text>
        <dbReference type="EC" id="3.2.1.23"/>
    </reaction>
</comment>
<evidence type="ECO:0000256" key="3">
    <source>
        <dbReference type="ARBA" id="ARBA00012756"/>
    </source>
</evidence>
<dbReference type="EC" id="3.2.1.23" evidence="3"/>
<evidence type="ECO:0000259" key="6">
    <source>
        <dbReference type="Pfam" id="PF00703"/>
    </source>
</evidence>
<dbReference type="InterPro" id="IPR013783">
    <property type="entry name" value="Ig-like_fold"/>
</dbReference>
<dbReference type="SUPFAM" id="SSF49303">
    <property type="entry name" value="beta-Galactosidase/glucuronidase domain"/>
    <property type="match status" value="1"/>
</dbReference>
<evidence type="ECO:0000256" key="1">
    <source>
        <dbReference type="ARBA" id="ARBA00001412"/>
    </source>
</evidence>
<sequence length="177" mass="19694">RFDGQNELLAVVVQWSDAAFIEDQDMWWHAGLQREVFLYATGTPHLQDVFARGDLTDDLRNGVLRITAKAGFPGGDVAGCTLEAQLYDARGKAVFRKPLRADFSAPDFPRGEVSLEAEVAKPKLWSAETPNLYTLVVTLKTPNGEESSRCTVGFRKVEIRDRSLLINGKRVLIKGMN</sequence>
<evidence type="ECO:0000256" key="4">
    <source>
        <dbReference type="ARBA" id="ARBA00022801"/>
    </source>
</evidence>
<keyword evidence="5" id="KW-0326">Glycosidase</keyword>
<keyword evidence="4" id="KW-0378">Hydrolase</keyword>
<dbReference type="InterPro" id="IPR006102">
    <property type="entry name" value="Ig-like_GH2"/>
</dbReference>
<gene>
    <name evidence="8" type="ORF">CUN48_16435</name>
</gene>
<protein>
    <recommendedName>
        <fullName evidence="3">beta-galactosidase</fullName>
        <ecNumber evidence="3">3.2.1.23</ecNumber>
    </recommendedName>
</protein>
<feature type="non-terminal residue" evidence="8">
    <location>
        <position position="177"/>
    </location>
</feature>
<dbReference type="Proteomes" id="UP000230790">
    <property type="component" value="Unassembled WGS sequence"/>
</dbReference>
<feature type="non-terminal residue" evidence="8">
    <location>
        <position position="1"/>
    </location>
</feature>
<dbReference type="InterPro" id="IPR050347">
    <property type="entry name" value="Bact_Beta-galactosidase"/>
</dbReference>
<dbReference type="Gene3D" id="2.60.40.10">
    <property type="entry name" value="Immunoglobulins"/>
    <property type="match status" value="1"/>
</dbReference>
<evidence type="ECO:0000313" key="8">
    <source>
        <dbReference type="EMBL" id="PJF45920.1"/>
    </source>
</evidence>
<organism evidence="8 9">
    <name type="scientific">Candidatus Thermofonsia Clade 3 bacterium</name>
    <dbReference type="NCBI Taxonomy" id="2364212"/>
    <lineage>
        <taxon>Bacteria</taxon>
        <taxon>Bacillati</taxon>
        <taxon>Chloroflexota</taxon>
        <taxon>Candidatus Thermofontia</taxon>
        <taxon>Candidatus Thermofonsia Clade 3</taxon>
    </lineage>
</organism>
<proteinExistence type="inferred from homology"/>
<evidence type="ECO:0000313" key="9">
    <source>
        <dbReference type="Proteomes" id="UP000230790"/>
    </source>
</evidence>
<evidence type="ECO:0000256" key="2">
    <source>
        <dbReference type="ARBA" id="ARBA00007401"/>
    </source>
</evidence>
<accession>A0A2M8Q817</accession>
<dbReference type="InterPro" id="IPR036156">
    <property type="entry name" value="Beta-gal/glucu_dom_sf"/>
</dbReference>
<dbReference type="GO" id="GO:0005990">
    <property type="term" value="P:lactose catabolic process"/>
    <property type="evidence" value="ECO:0007669"/>
    <property type="project" value="TreeGrafter"/>
</dbReference>
<feature type="domain" description="Glycosyl hydrolases family 2 sugar binding" evidence="7">
    <location>
        <begin position="3"/>
        <end position="41"/>
    </location>
</feature>
<dbReference type="Gene3D" id="2.60.120.260">
    <property type="entry name" value="Galactose-binding domain-like"/>
    <property type="match status" value="1"/>
</dbReference>
<dbReference type="AlphaFoldDB" id="A0A2M8Q817"/>
<dbReference type="PANTHER" id="PTHR46323">
    <property type="entry name" value="BETA-GALACTOSIDASE"/>
    <property type="match status" value="1"/>
</dbReference>
<evidence type="ECO:0000256" key="5">
    <source>
        <dbReference type="ARBA" id="ARBA00023295"/>
    </source>
</evidence>
<dbReference type="InterPro" id="IPR008979">
    <property type="entry name" value="Galactose-bd-like_sf"/>
</dbReference>
<dbReference type="GO" id="GO:0009341">
    <property type="term" value="C:beta-galactosidase complex"/>
    <property type="evidence" value="ECO:0007669"/>
    <property type="project" value="TreeGrafter"/>
</dbReference>
<comment type="caution">
    <text evidence="8">The sequence shown here is derived from an EMBL/GenBank/DDBJ whole genome shotgun (WGS) entry which is preliminary data.</text>
</comment>
<dbReference type="PANTHER" id="PTHR46323:SF2">
    <property type="entry name" value="BETA-GALACTOSIDASE"/>
    <property type="match status" value="1"/>
</dbReference>
<name>A0A2M8Q817_9CHLR</name>
<dbReference type="EMBL" id="PGTN01000633">
    <property type="protein sequence ID" value="PJF45920.1"/>
    <property type="molecule type" value="Genomic_DNA"/>
</dbReference>
<dbReference type="Pfam" id="PF00703">
    <property type="entry name" value="Glyco_hydro_2"/>
    <property type="match status" value="1"/>
</dbReference>
<dbReference type="Pfam" id="PF02837">
    <property type="entry name" value="Glyco_hydro_2_N"/>
    <property type="match status" value="1"/>
</dbReference>
<evidence type="ECO:0000259" key="7">
    <source>
        <dbReference type="Pfam" id="PF02837"/>
    </source>
</evidence>